<gene>
    <name evidence="1" type="ORF">RU96_GL001346</name>
</gene>
<dbReference type="Gene3D" id="1.10.287.1080">
    <property type="entry name" value="MazG-like"/>
    <property type="match status" value="1"/>
</dbReference>
<dbReference type="PIRSF" id="PIRSF029826">
    <property type="entry name" value="UCP029826_pph"/>
    <property type="match status" value="1"/>
</dbReference>
<comment type="caution">
    <text evidence="1">The sequence shown here is derived from an EMBL/GenBank/DDBJ whole genome shotgun (WGS) entry which is preliminary data.</text>
</comment>
<dbReference type="Proteomes" id="UP000182835">
    <property type="component" value="Unassembled WGS sequence"/>
</dbReference>
<proteinExistence type="predicted"/>
<dbReference type="PANTHER" id="PTHR46523:SF1">
    <property type="entry name" value="DCTP PYROPHOSPHATASE 1"/>
    <property type="match status" value="1"/>
</dbReference>
<dbReference type="GO" id="GO:0009143">
    <property type="term" value="P:nucleoside triphosphate catabolic process"/>
    <property type="evidence" value="ECO:0007669"/>
    <property type="project" value="InterPro"/>
</dbReference>
<dbReference type="CDD" id="cd11537">
    <property type="entry name" value="NTP-PPase_RS21-C6_like"/>
    <property type="match status" value="1"/>
</dbReference>
<evidence type="ECO:0000313" key="2">
    <source>
        <dbReference type="Proteomes" id="UP000182835"/>
    </source>
</evidence>
<protein>
    <submittedName>
        <fullName evidence="1">MazG nucleotide pyrophosphohydrolase</fullName>
    </submittedName>
</protein>
<organism evidence="1 2">
    <name type="scientific">Enterococcus canintestini</name>
    <dbReference type="NCBI Taxonomy" id="317010"/>
    <lineage>
        <taxon>Bacteria</taxon>
        <taxon>Bacillati</taxon>
        <taxon>Bacillota</taxon>
        <taxon>Bacilli</taxon>
        <taxon>Lactobacillales</taxon>
        <taxon>Enterococcaceae</taxon>
        <taxon>Enterococcus</taxon>
    </lineage>
</organism>
<dbReference type="PANTHER" id="PTHR46523">
    <property type="entry name" value="DCTP PYROPHOSPHATASE 1"/>
    <property type="match status" value="1"/>
</dbReference>
<keyword evidence="1" id="KW-0378">Hydrolase</keyword>
<dbReference type="InterPro" id="IPR025984">
    <property type="entry name" value="DCTPP"/>
</dbReference>
<evidence type="ECO:0000313" key="1">
    <source>
        <dbReference type="EMBL" id="OJG14199.1"/>
    </source>
</evidence>
<dbReference type="Pfam" id="PF12643">
    <property type="entry name" value="MazG-like"/>
    <property type="match status" value="1"/>
</dbReference>
<dbReference type="STRING" id="317010.RU96_GL001346"/>
<accession>A0A1L8R356</accession>
<reference evidence="1 2" key="1">
    <citation type="submission" date="2014-12" db="EMBL/GenBank/DDBJ databases">
        <title>Draft genome sequences of 29 type strains of Enterococci.</title>
        <authorList>
            <person name="Zhong Z."/>
            <person name="Sun Z."/>
            <person name="Liu W."/>
            <person name="Zhang W."/>
            <person name="Zhang H."/>
        </authorList>
    </citation>
    <scope>NUCLEOTIDE SEQUENCE [LARGE SCALE GENOMIC DNA]</scope>
    <source>
        <strain evidence="1 2">DSM 21207</strain>
    </source>
</reference>
<dbReference type="EMBL" id="JXKG01000023">
    <property type="protein sequence ID" value="OJG14199.1"/>
    <property type="molecule type" value="Genomic_DNA"/>
</dbReference>
<dbReference type="AlphaFoldDB" id="A0A1L8R356"/>
<dbReference type="InterPro" id="IPR052555">
    <property type="entry name" value="dCTP_Pyrophosphatase"/>
</dbReference>
<name>A0A1L8R356_9ENTE</name>
<dbReference type="GO" id="GO:0047429">
    <property type="term" value="F:nucleoside triphosphate diphosphatase activity"/>
    <property type="evidence" value="ECO:0007669"/>
    <property type="project" value="InterPro"/>
</dbReference>
<dbReference type="SUPFAM" id="SSF101386">
    <property type="entry name" value="all-alpha NTP pyrophosphatases"/>
    <property type="match status" value="1"/>
</dbReference>
<sequence>MRFYIKMTRMNDRNEKRGKMMNDTQETMKKINKFRDERNWRPFHNEKDLALSISLEANELLEIYQWKTSEEGNLDQEHLKEEIADVLIYSYMLADNLGFDINEIIAEKLDKNAIKYPKPTK</sequence>